<dbReference type="RefSeq" id="WP_379273999.1">
    <property type="nucleotide sequence ID" value="NZ_JBHUGT010000036.1"/>
</dbReference>
<keyword evidence="1" id="KW-0378">Hydrolase</keyword>
<comment type="caution">
    <text evidence="2">The sequence shown here is derived from an EMBL/GenBank/DDBJ whole genome shotgun (WGS) entry which is preliminary data.</text>
</comment>
<dbReference type="InterPro" id="IPR023365">
    <property type="entry name" value="Sortase_dom-sf"/>
</dbReference>
<name>A0ABW5QYC0_9BACL</name>
<dbReference type="SUPFAM" id="SSF63817">
    <property type="entry name" value="Sortase"/>
    <property type="match status" value="1"/>
</dbReference>
<dbReference type="Gene3D" id="2.40.260.10">
    <property type="entry name" value="Sortase"/>
    <property type="match status" value="1"/>
</dbReference>
<dbReference type="EMBL" id="JBHUMY010000013">
    <property type="protein sequence ID" value="MFD2661312.1"/>
    <property type="molecule type" value="Genomic_DNA"/>
</dbReference>
<evidence type="ECO:0000313" key="3">
    <source>
        <dbReference type="Proteomes" id="UP001597493"/>
    </source>
</evidence>
<dbReference type="InterPro" id="IPR042000">
    <property type="entry name" value="Sortase_D_2"/>
</dbReference>
<proteinExistence type="predicted"/>
<evidence type="ECO:0000256" key="1">
    <source>
        <dbReference type="ARBA" id="ARBA00022801"/>
    </source>
</evidence>
<dbReference type="Proteomes" id="UP001597493">
    <property type="component" value="Unassembled WGS sequence"/>
</dbReference>
<organism evidence="2 3">
    <name type="scientific">Paenibacillus thailandensis</name>
    <dbReference type="NCBI Taxonomy" id="393250"/>
    <lineage>
        <taxon>Bacteria</taxon>
        <taxon>Bacillati</taxon>
        <taxon>Bacillota</taxon>
        <taxon>Bacilli</taxon>
        <taxon>Bacillales</taxon>
        <taxon>Paenibacillaceae</taxon>
        <taxon>Paenibacillus</taxon>
    </lineage>
</organism>
<dbReference type="InterPro" id="IPR005754">
    <property type="entry name" value="Sortase"/>
</dbReference>
<reference evidence="3" key="1">
    <citation type="journal article" date="2019" name="Int. J. Syst. Evol. Microbiol.">
        <title>The Global Catalogue of Microorganisms (GCM) 10K type strain sequencing project: providing services to taxonomists for standard genome sequencing and annotation.</title>
        <authorList>
            <consortium name="The Broad Institute Genomics Platform"/>
            <consortium name="The Broad Institute Genome Sequencing Center for Infectious Disease"/>
            <person name="Wu L."/>
            <person name="Ma J."/>
        </authorList>
    </citation>
    <scope>NUCLEOTIDE SEQUENCE [LARGE SCALE GENOMIC DNA]</scope>
    <source>
        <strain evidence="3">TISTR 1827</strain>
    </source>
</reference>
<dbReference type="Pfam" id="PF04203">
    <property type="entry name" value="Sortase"/>
    <property type="match status" value="1"/>
</dbReference>
<dbReference type="CDD" id="cd06166">
    <property type="entry name" value="Sortase_D_2"/>
    <property type="match status" value="1"/>
</dbReference>
<sequence length="207" mass="22608">MKIKGLALLLIVAGLLLIAMPKLTELYYDAQQEKLIRSWENAMLTVDNGEDGETDAASPVEPVMAAAPQDGEADNEAEGMEGLLVIDKIDLKLPILYGATKENMKKSAASIEGTGKAGEIGNFAVAGHRNRTFGRNFNRLDELEEGDTIEVEVAGNRYAYTVTEKPIVKPEDVWVLEGNGKDREITLVTCHPMVNPTERLIIKGKIV</sequence>
<dbReference type="NCBIfam" id="TIGR01076">
    <property type="entry name" value="sortase_fam"/>
    <property type="match status" value="1"/>
</dbReference>
<keyword evidence="3" id="KW-1185">Reference proteome</keyword>
<gene>
    <name evidence="2" type="ORF">ACFSW5_13740</name>
</gene>
<accession>A0ABW5QYC0</accession>
<evidence type="ECO:0000313" key="2">
    <source>
        <dbReference type="EMBL" id="MFD2661312.1"/>
    </source>
</evidence>
<protein>
    <submittedName>
        <fullName evidence="2">Class D sortase</fullName>
    </submittedName>
</protein>